<comment type="caution">
    <text evidence="2">The sequence shown here is derived from an EMBL/GenBank/DDBJ whole genome shotgun (WGS) entry which is preliminary data.</text>
</comment>
<feature type="transmembrane region" description="Helical" evidence="1">
    <location>
        <begin position="118"/>
        <end position="136"/>
    </location>
</feature>
<keyword evidence="1" id="KW-0472">Membrane</keyword>
<evidence type="ECO:0000313" key="2">
    <source>
        <dbReference type="EMBL" id="OEH47375.1"/>
    </source>
</evidence>
<gene>
    <name evidence="2" type="ORF">lpari_01543</name>
</gene>
<dbReference type="OrthoDB" id="9790409at2"/>
<keyword evidence="3" id="KW-1185">Reference proteome</keyword>
<organism evidence="2 3">
    <name type="scientific">Legionella parisiensis</name>
    <dbReference type="NCBI Taxonomy" id="45071"/>
    <lineage>
        <taxon>Bacteria</taxon>
        <taxon>Pseudomonadati</taxon>
        <taxon>Pseudomonadota</taxon>
        <taxon>Gammaproteobacteria</taxon>
        <taxon>Legionellales</taxon>
        <taxon>Legionellaceae</taxon>
        <taxon>Legionella</taxon>
    </lineage>
</organism>
<dbReference type="EMBL" id="LSOG01000049">
    <property type="protein sequence ID" value="OEH47375.1"/>
    <property type="molecule type" value="Genomic_DNA"/>
</dbReference>
<keyword evidence="1" id="KW-0812">Transmembrane</keyword>
<dbReference type="Pfam" id="PF20398">
    <property type="entry name" value="DUF6691"/>
    <property type="match status" value="1"/>
</dbReference>
<reference evidence="2 3" key="1">
    <citation type="submission" date="2016-02" db="EMBL/GenBank/DDBJ databases">
        <title>Secondary metabolites in Legionella.</title>
        <authorList>
            <person name="Tobias N.J."/>
            <person name="Bode H.B."/>
        </authorList>
    </citation>
    <scope>NUCLEOTIDE SEQUENCE [LARGE SCALE GENOMIC DNA]</scope>
    <source>
        <strain evidence="2 3">DSM 19216</strain>
    </source>
</reference>
<name>A0A1E5JS90_9GAMM</name>
<feature type="transmembrane region" description="Helical" evidence="1">
    <location>
        <begin position="81"/>
        <end position="98"/>
    </location>
</feature>
<dbReference type="STRING" id="45071.Lpar_3435"/>
<dbReference type="AlphaFoldDB" id="A0A1E5JS90"/>
<accession>A0A1E5JS90</accession>
<feature type="transmembrane region" description="Helical" evidence="1">
    <location>
        <begin position="41"/>
        <end position="60"/>
    </location>
</feature>
<dbReference type="PATRIC" id="fig|45071.6.peg.3698"/>
<dbReference type="InterPro" id="IPR046513">
    <property type="entry name" value="DUF6691"/>
</dbReference>
<dbReference type="RefSeq" id="WP_058519000.1">
    <property type="nucleotide sequence ID" value="NZ_CAAAIE010000001.1"/>
</dbReference>
<protein>
    <recommendedName>
        <fullName evidence="4">Sulphur transport domain-containing protein</fullName>
    </recommendedName>
</protein>
<evidence type="ECO:0000256" key="1">
    <source>
        <dbReference type="SAM" id="Phobius"/>
    </source>
</evidence>
<evidence type="ECO:0000313" key="3">
    <source>
        <dbReference type="Proteomes" id="UP000095229"/>
    </source>
</evidence>
<keyword evidence="1" id="KW-1133">Transmembrane helix</keyword>
<sequence>MKSLISLIAGLIFGLGLILTGMYSPDIIIAGLKIGADTFKINLYITFFMALLVTFLLFQLRKWLTKPLLNPCYELPTKDKTDWQLILGATAFGVGWGITGICPGPNVVGLGIFSWPLYWINFAGIIIGFLLTRLLILKQTSCSKNG</sequence>
<evidence type="ECO:0008006" key="4">
    <source>
        <dbReference type="Google" id="ProtNLM"/>
    </source>
</evidence>
<dbReference type="Proteomes" id="UP000095229">
    <property type="component" value="Unassembled WGS sequence"/>
</dbReference>
<proteinExistence type="predicted"/>